<keyword evidence="1" id="KW-0812">Transmembrane</keyword>
<keyword evidence="3" id="KW-1185">Reference proteome</keyword>
<evidence type="ECO:0000256" key="1">
    <source>
        <dbReference type="SAM" id="Phobius"/>
    </source>
</evidence>
<evidence type="ECO:0000313" key="2">
    <source>
        <dbReference type="EnsemblPlants" id="Pp3c20_5930V3.3"/>
    </source>
</evidence>
<accession>A0A7I4C1Q3</accession>
<dbReference type="Gramene" id="Pp3c20_5930V3.3">
    <property type="protein sequence ID" value="Pp3c20_5930V3.3"/>
    <property type="gene ID" value="Pp3c20_5930"/>
</dbReference>
<organism evidence="2 3">
    <name type="scientific">Physcomitrium patens</name>
    <name type="common">Spreading-leaved earth moss</name>
    <name type="synonym">Physcomitrella patens</name>
    <dbReference type="NCBI Taxonomy" id="3218"/>
    <lineage>
        <taxon>Eukaryota</taxon>
        <taxon>Viridiplantae</taxon>
        <taxon>Streptophyta</taxon>
        <taxon>Embryophyta</taxon>
        <taxon>Bryophyta</taxon>
        <taxon>Bryophytina</taxon>
        <taxon>Bryopsida</taxon>
        <taxon>Funariidae</taxon>
        <taxon>Funariales</taxon>
        <taxon>Funariaceae</taxon>
        <taxon>Physcomitrium</taxon>
    </lineage>
</organism>
<dbReference type="EnsemblPlants" id="Pp3c20_5930V3.3">
    <property type="protein sequence ID" value="Pp3c20_5930V3.3"/>
    <property type="gene ID" value="Pp3c20_5930"/>
</dbReference>
<sequence length="62" mass="7393">MALVQVLLGCHLWPAVIASFSWLLTSAWQRRWRLRSLWRLRFLVVEGCLGKQKTKKKMIVWP</sequence>
<dbReference type="EMBL" id="ABEU02000020">
    <property type="status" value="NOT_ANNOTATED_CDS"/>
    <property type="molecule type" value="Genomic_DNA"/>
</dbReference>
<reference evidence="2 3" key="2">
    <citation type="journal article" date="2018" name="Plant J.">
        <title>The Physcomitrella patens chromosome-scale assembly reveals moss genome structure and evolution.</title>
        <authorList>
            <person name="Lang D."/>
            <person name="Ullrich K.K."/>
            <person name="Murat F."/>
            <person name="Fuchs J."/>
            <person name="Jenkins J."/>
            <person name="Haas F.B."/>
            <person name="Piednoel M."/>
            <person name="Gundlach H."/>
            <person name="Van Bel M."/>
            <person name="Meyberg R."/>
            <person name="Vives C."/>
            <person name="Morata J."/>
            <person name="Symeonidi A."/>
            <person name="Hiss M."/>
            <person name="Muchero W."/>
            <person name="Kamisugi Y."/>
            <person name="Saleh O."/>
            <person name="Blanc G."/>
            <person name="Decker E.L."/>
            <person name="van Gessel N."/>
            <person name="Grimwood J."/>
            <person name="Hayes R.D."/>
            <person name="Graham S.W."/>
            <person name="Gunter L.E."/>
            <person name="McDaniel S.F."/>
            <person name="Hoernstein S.N.W."/>
            <person name="Larsson A."/>
            <person name="Li F.W."/>
            <person name="Perroud P.F."/>
            <person name="Phillips J."/>
            <person name="Ranjan P."/>
            <person name="Rokshar D.S."/>
            <person name="Rothfels C.J."/>
            <person name="Schneider L."/>
            <person name="Shu S."/>
            <person name="Stevenson D.W."/>
            <person name="Thummler F."/>
            <person name="Tillich M."/>
            <person name="Villarreal Aguilar J.C."/>
            <person name="Widiez T."/>
            <person name="Wong G.K."/>
            <person name="Wymore A."/>
            <person name="Zhang Y."/>
            <person name="Zimmer A.D."/>
            <person name="Quatrano R.S."/>
            <person name="Mayer K.F.X."/>
            <person name="Goodstein D."/>
            <person name="Casacuberta J.M."/>
            <person name="Vandepoele K."/>
            <person name="Reski R."/>
            <person name="Cuming A.C."/>
            <person name="Tuskan G.A."/>
            <person name="Maumus F."/>
            <person name="Salse J."/>
            <person name="Schmutz J."/>
            <person name="Rensing S.A."/>
        </authorList>
    </citation>
    <scope>NUCLEOTIDE SEQUENCE [LARGE SCALE GENOMIC DNA]</scope>
    <source>
        <strain evidence="2 3">cv. Gransden 2004</strain>
    </source>
</reference>
<dbReference type="Proteomes" id="UP000006727">
    <property type="component" value="Chromosome 20"/>
</dbReference>
<keyword evidence="1" id="KW-1133">Transmembrane helix</keyword>
<feature type="transmembrane region" description="Helical" evidence="1">
    <location>
        <begin position="6"/>
        <end position="25"/>
    </location>
</feature>
<protein>
    <submittedName>
        <fullName evidence="2">Uncharacterized protein</fullName>
    </submittedName>
</protein>
<proteinExistence type="predicted"/>
<evidence type="ECO:0000313" key="3">
    <source>
        <dbReference type="Proteomes" id="UP000006727"/>
    </source>
</evidence>
<reference evidence="2 3" key="1">
    <citation type="journal article" date="2008" name="Science">
        <title>The Physcomitrella genome reveals evolutionary insights into the conquest of land by plants.</title>
        <authorList>
            <person name="Rensing S."/>
            <person name="Lang D."/>
            <person name="Zimmer A."/>
            <person name="Terry A."/>
            <person name="Salamov A."/>
            <person name="Shapiro H."/>
            <person name="Nishiyama T."/>
            <person name="Perroud P.-F."/>
            <person name="Lindquist E."/>
            <person name="Kamisugi Y."/>
            <person name="Tanahashi T."/>
            <person name="Sakakibara K."/>
            <person name="Fujita T."/>
            <person name="Oishi K."/>
            <person name="Shin-I T."/>
            <person name="Kuroki Y."/>
            <person name="Toyoda A."/>
            <person name="Suzuki Y."/>
            <person name="Hashimoto A."/>
            <person name="Yamaguchi K."/>
            <person name="Sugano A."/>
            <person name="Kohara Y."/>
            <person name="Fujiyama A."/>
            <person name="Anterola A."/>
            <person name="Aoki S."/>
            <person name="Ashton N."/>
            <person name="Barbazuk W.B."/>
            <person name="Barker E."/>
            <person name="Bennetzen J."/>
            <person name="Bezanilla M."/>
            <person name="Blankenship R."/>
            <person name="Cho S.H."/>
            <person name="Dutcher S."/>
            <person name="Estelle M."/>
            <person name="Fawcett J.A."/>
            <person name="Gundlach H."/>
            <person name="Hanada K."/>
            <person name="Heyl A."/>
            <person name="Hicks K.A."/>
            <person name="Hugh J."/>
            <person name="Lohr M."/>
            <person name="Mayer K."/>
            <person name="Melkozernov A."/>
            <person name="Murata T."/>
            <person name="Nelson D."/>
            <person name="Pils B."/>
            <person name="Prigge M."/>
            <person name="Reiss B."/>
            <person name="Renner T."/>
            <person name="Rombauts S."/>
            <person name="Rushton P."/>
            <person name="Sanderfoot A."/>
            <person name="Schween G."/>
            <person name="Shiu S.-H."/>
            <person name="Stueber K."/>
            <person name="Theodoulou F.L."/>
            <person name="Tu H."/>
            <person name="Van de Peer Y."/>
            <person name="Verrier P.J."/>
            <person name="Waters E."/>
            <person name="Wood A."/>
            <person name="Yang L."/>
            <person name="Cove D."/>
            <person name="Cuming A."/>
            <person name="Hasebe M."/>
            <person name="Lucas S."/>
            <person name="Mishler D.B."/>
            <person name="Reski R."/>
            <person name="Grigoriev I."/>
            <person name="Quatrano R.S."/>
            <person name="Boore J.L."/>
        </authorList>
    </citation>
    <scope>NUCLEOTIDE SEQUENCE [LARGE SCALE GENOMIC DNA]</scope>
    <source>
        <strain evidence="2 3">cv. Gransden 2004</strain>
    </source>
</reference>
<name>A0A7I4C1Q3_PHYPA</name>
<keyword evidence="1" id="KW-0472">Membrane</keyword>
<reference evidence="2" key="3">
    <citation type="submission" date="2020-12" db="UniProtKB">
        <authorList>
            <consortium name="EnsemblPlants"/>
        </authorList>
    </citation>
    <scope>IDENTIFICATION</scope>
</reference>
<dbReference type="AlphaFoldDB" id="A0A7I4C1Q3"/>